<evidence type="ECO:0000313" key="3">
    <source>
        <dbReference type="Proteomes" id="UP000001640"/>
    </source>
</evidence>
<dbReference type="FunCoup" id="G0V9J1">
    <property type="interactions" value="135"/>
</dbReference>
<reference evidence="2 3" key="1">
    <citation type="journal article" date="2011" name="Proc. Natl. Acad. Sci. U.S.A.">
        <title>Evolutionary erosion of yeast sex chromosomes by mating-type switching accidents.</title>
        <authorList>
            <person name="Gordon J.L."/>
            <person name="Armisen D."/>
            <person name="Proux-Wera E."/>
            <person name="Oheigeartaigh S.S."/>
            <person name="Byrne K.P."/>
            <person name="Wolfe K.H."/>
        </authorList>
    </citation>
    <scope>NUCLEOTIDE SEQUENCE [LARGE SCALE GENOMIC DNA]</scope>
    <source>
        <strain evidence="3">ATCC 76901 / BCRC 22586 / CBS 4309 / NBRC 1992 / NRRL Y-12630</strain>
    </source>
</reference>
<dbReference type="GO" id="GO:0016973">
    <property type="term" value="P:poly(A)+ mRNA export from nucleus"/>
    <property type="evidence" value="ECO:0007669"/>
    <property type="project" value="TreeGrafter"/>
</dbReference>
<dbReference type="SMART" id="SM00753">
    <property type="entry name" value="PAM"/>
    <property type="match status" value="1"/>
</dbReference>
<dbReference type="GO" id="GO:0005635">
    <property type="term" value="C:nuclear envelope"/>
    <property type="evidence" value="ECO:0007669"/>
    <property type="project" value="EnsemblFungi"/>
</dbReference>
<dbReference type="GO" id="GO:0003723">
    <property type="term" value="F:RNA binding"/>
    <property type="evidence" value="ECO:0007669"/>
    <property type="project" value="EnsemblFungi"/>
</dbReference>
<reference key="2">
    <citation type="submission" date="2011-08" db="EMBL/GenBank/DDBJ databases">
        <title>Genome sequence of Naumovozyma castellii.</title>
        <authorList>
            <person name="Gordon J.L."/>
            <person name="Armisen D."/>
            <person name="Proux-Wera E."/>
            <person name="OhEigeartaigh S.S."/>
            <person name="Byrne K.P."/>
            <person name="Wolfe K.H."/>
        </authorList>
    </citation>
    <scope>NUCLEOTIDE SEQUENCE</scope>
    <source>
        <strain>Type strain:CBS 4309</strain>
    </source>
</reference>
<dbReference type="KEGG" id="ncs:NCAS_0B05230"/>
<protein>
    <submittedName>
        <fullName evidence="2">Uncharacterized protein</fullName>
    </submittedName>
</protein>
<dbReference type="GO" id="GO:0070390">
    <property type="term" value="C:transcription export complex 2"/>
    <property type="evidence" value="ECO:0007669"/>
    <property type="project" value="EnsemblFungi"/>
</dbReference>
<dbReference type="GO" id="GO:0003690">
    <property type="term" value="F:double-stranded DNA binding"/>
    <property type="evidence" value="ECO:0007669"/>
    <property type="project" value="EnsemblFungi"/>
</dbReference>
<keyword evidence="1" id="KW-0175">Coiled coil</keyword>
<dbReference type="STRING" id="1064592.G0V9J1"/>
<dbReference type="AlphaFoldDB" id="G0V9J1"/>
<dbReference type="PANTHER" id="PTHR12732">
    <property type="entry name" value="UNCHARACTERIZED PROTEASOME COMPONENT REGION PCI-CONTAINING"/>
    <property type="match status" value="1"/>
</dbReference>
<dbReference type="GO" id="GO:0006283">
    <property type="term" value="P:transcription-coupled nucleotide-excision repair"/>
    <property type="evidence" value="ECO:0007669"/>
    <property type="project" value="EnsemblFungi"/>
</dbReference>
<dbReference type="GO" id="GO:0006368">
    <property type="term" value="P:transcription elongation by RNA polymerase II"/>
    <property type="evidence" value="ECO:0007669"/>
    <property type="project" value="EnsemblFungi"/>
</dbReference>
<dbReference type="GO" id="GO:0000973">
    <property type="term" value="P:post-transcriptional tethering of RNA polymerase II gene DNA at nuclear periphery"/>
    <property type="evidence" value="ECO:0007669"/>
    <property type="project" value="EnsemblFungi"/>
</dbReference>
<name>G0V9J1_NAUCA</name>
<dbReference type="OrthoDB" id="5404651at2759"/>
<accession>G0V9J1</accession>
<keyword evidence="3" id="KW-1185">Reference proteome</keyword>
<dbReference type="GO" id="GO:0071028">
    <property type="term" value="P:nuclear mRNA surveillance"/>
    <property type="evidence" value="ECO:0007669"/>
    <property type="project" value="EnsemblFungi"/>
</dbReference>
<gene>
    <name evidence="2" type="primary">NCAS0B05230</name>
    <name evidence="2" type="ordered locus">NCAS_0B05230</name>
</gene>
<dbReference type="GeneID" id="96902165"/>
<dbReference type="Proteomes" id="UP000001640">
    <property type="component" value="Chromosome 2"/>
</dbReference>
<dbReference type="eggNOG" id="KOG2688">
    <property type="taxonomic scope" value="Eukaryota"/>
</dbReference>
<dbReference type="InterPro" id="IPR045114">
    <property type="entry name" value="Csn12-like"/>
</dbReference>
<dbReference type="PANTHER" id="PTHR12732:SF8">
    <property type="entry name" value="NUCLEAR MRNA EXPORT PROTEIN THP1"/>
    <property type="match status" value="1"/>
</dbReference>
<evidence type="ECO:0000313" key="2">
    <source>
        <dbReference type="EMBL" id="CCC68607.1"/>
    </source>
</evidence>
<sequence length="472" mass="54922">MNGYTLNDFFNQINTGDYAILTLNLQSNGSQVASLQQELQNYKDNNQLDELIEQKVTTPHKKRRWARFNIMILSFLKYCRDLDPWSLSSSCDLIMDFYTNLTNCLLDESYNLEPLLPLFLEQTELIIPMGRKLDESYMELGTRENQFLSYLSSVISKLFNSIKPSHSDDVNQNKPMKISGKQKILLFLVNKLNNLYFRINSPQLCSNIFKNFPLKSSTKQFSQFNFKEQLEYRFLLGKYYMINGRVSDAWTQFNTSFAQLILIGQTNRQSDQWSRNVQRVLRFLVPLGIVAGKCPQFDGRYAEYLQRLKINYPELIQAVTTGNMFAVHGWLQRNESLLRRDHLLLLLLEKLPIVVFRFLIKRLLTNVIDVEQGNRIPYSLVLRGLQYSVRIEASDADPVTIYNGIHHPDTVESAENVLVTLINLGFLRANCFPQMKLCVFQKNTPVKEVMPRVDQRISLQFPLNQDDSWLSS</sequence>
<dbReference type="OMA" id="PQLCSNI"/>
<feature type="coiled-coil region" evidence="1">
    <location>
        <begin position="25"/>
        <end position="52"/>
    </location>
</feature>
<organism evidence="2 3">
    <name type="scientific">Naumovozyma castellii</name>
    <name type="common">Yeast</name>
    <name type="synonym">Saccharomyces castellii</name>
    <dbReference type="NCBI Taxonomy" id="27288"/>
    <lineage>
        <taxon>Eukaryota</taxon>
        <taxon>Fungi</taxon>
        <taxon>Dikarya</taxon>
        <taxon>Ascomycota</taxon>
        <taxon>Saccharomycotina</taxon>
        <taxon>Saccharomycetes</taxon>
        <taxon>Saccharomycetales</taxon>
        <taxon>Saccharomycetaceae</taxon>
        <taxon>Naumovozyma</taxon>
    </lineage>
</organism>
<dbReference type="RefSeq" id="XP_003674979.1">
    <property type="nucleotide sequence ID" value="XM_003674931.1"/>
</dbReference>
<dbReference type="EMBL" id="HE576753">
    <property type="protein sequence ID" value="CCC68607.1"/>
    <property type="molecule type" value="Genomic_DNA"/>
</dbReference>
<dbReference type="GO" id="GO:0031124">
    <property type="term" value="P:mRNA 3'-end processing"/>
    <property type="evidence" value="ECO:0007669"/>
    <property type="project" value="EnsemblFungi"/>
</dbReference>
<dbReference type="HOGENOM" id="CLU_048936_0_0_1"/>
<dbReference type="InParanoid" id="G0V9J1"/>
<proteinExistence type="predicted"/>
<evidence type="ECO:0000256" key="1">
    <source>
        <dbReference type="SAM" id="Coils"/>
    </source>
</evidence>